<evidence type="ECO:0000313" key="2">
    <source>
        <dbReference type="EMBL" id="CAE6932367.1"/>
    </source>
</evidence>
<proteinExistence type="predicted"/>
<feature type="compositionally biased region" description="Basic and acidic residues" evidence="1">
    <location>
        <begin position="165"/>
        <end position="232"/>
    </location>
</feature>
<reference evidence="2" key="1">
    <citation type="submission" date="2021-02" db="EMBL/GenBank/DDBJ databases">
        <authorList>
            <person name="Dougan E. K."/>
            <person name="Rhodes N."/>
            <person name="Thang M."/>
            <person name="Chan C."/>
        </authorList>
    </citation>
    <scope>NUCLEOTIDE SEQUENCE</scope>
</reference>
<evidence type="ECO:0000256" key="1">
    <source>
        <dbReference type="SAM" id="MobiDB-lite"/>
    </source>
</evidence>
<name>A0A812GZV1_9DINO</name>
<gene>
    <name evidence="2" type="ORF">SNAT2548_LOCUS889</name>
</gene>
<organism evidence="2 3">
    <name type="scientific">Symbiodinium natans</name>
    <dbReference type="NCBI Taxonomy" id="878477"/>
    <lineage>
        <taxon>Eukaryota</taxon>
        <taxon>Sar</taxon>
        <taxon>Alveolata</taxon>
        <taxon>Dinophyceae</taxon>
        <taxon>Suessiales</taxon>
        <taxon>Symbiodiniaceae</taxon>
        <taxon>Symbiodinium</taxon>
    </lineage>
</organism>
<keyword evidence="3" id="KW-1185">Reference proteome</keyword>
<feature type="region of interest" description="Disordered" evidence="1">
    <location>
        <begin position="142"/>
        <end position="241"/>
    </location>
</feature>
<dbReference type="EMBL" id="CAJNDS010000047">
    <property type="protein sequence ID" value="CAE6932367.1"/>
    <property type="molecule type" value="Genomic_DNA"/>
</dbReference>
<comment type="caution">
    <text evidence="2">The sequence shown here is derived from an EMBL/GenBank/DDBJ whole genome shotgun (WGS) entry which is preliminary data.</text>
</comment>
<sequence length="241" mass="27180">MSSKGGYDVDREMAEALQAKELEEETMFMLGLKYDFVKEKINNMGGGKKTQKPESITLKIIISNKEFIVVLSPSDTFKDLRMKLWTTHEKELRKMGFIKTTIVQDPVLDFTVEGKGSLYKHARQGMFKWGFEDNAVITTREMDENERKARKAVKNKSHAKSKAMPKKDSDDKKDKKDKKGTTDDNKGTADKQKGTTDDKKGTTDDKKGTTDDKKGTTDDKKKSTDDKKKGTDKSSSSSVPK</sequence>
<dbReference type="AlphaFoldDB" id="A0A812GZV1"/>
<evidence type="ECO:0000313" key="3">
    <source>
        <dbReference type="Proteomes" id="UP000604046"/>
    </source>
</evidence>
<feature type="compositionally biased region" description="Basic residues" evidence="1">
    <location>
        <begin position="148"/>
        <end position="164"/>
    </location>
</feature>
<protein>
    <submittedName>
        <fullName evidence="2">Uncharacterized protein</fullName>
    </submittedName>
</protein>
<accession>A0A812GZV1</accession>
<dbReference type="Proteomes" id="UP000604046">
    <property type="component" value="Unassembled WGS sequence"/>
</dbReference>